<dbReference type="InterPro" id="IPR013785">
    <property type="entry name" value="Aldolase_TIM"/>
</dbReference>
<keyword evidence="8" id="KW-1185">Reference proteome</keyword>
<keyword evidence="2" id="KW-0004">4Fe-4S</keyword>
<evidence type="ECO:0000256" key="2">
    <source>
        <dbReference type="ARBA" id="ARBA00022485"/>
    </source>
</evidence>
<evidence type="ECO:0000313" key="8">
    <source>
        <dbReference type="Proteomes" id="UP001150830"/>
    </source>
</evidence>
<dbReference type="SFLD" id="SFLDF00299">
    <property type="entry name" value="anaerobic_ribonucleoside-triph"/>
    <property type="match status" value="1"/>
</dbReference>
<dbReference type="GO" id="GO:0046872">
    <property type="term" value="F:metal ion binding"/>
    <property type="evidence" value="ECO:0007669"/>
    <property type="project" value="UniProtKB-KW"/>
</dbReference>
<dbReference type="Proteomes" id="UP001150830">
    <property type="component" value="Unassembled WGS sequence"/>
</dbReference>
<evidence type="ECO:0000256" key="4">
    <source>
        <dbReference type="ARBA" id="ARBA00022723"/>
    </source>
</evidence>
<accession>A0A9X3EP18</accession>
<proteinExistence type="predicted"/>
<dbReference type="EMBL" id="JAPNOA010000039">
    <property type="protein sequence ID" value="MCY0966208.1"/>
    <property type="molecule type" value="Genomic_DNA"/>
</dbReference>
<evidence type="ECO:0000256" key="6">
    <source>
        <dbReference type="ARBA" id="ARBA00023014"/>
    </source>
</evidence>
<gene>
    <name evidence="7" type="ORF">OUO13_13520</name>
</gene>
<reference evidence="7" key="1">
    <citation type="submission" date="2022-11" db="EMBL/GenBank/DDBJ databases">
        <title>Parathalassolutuus dongxingensis gen. nov., sp. nov., a novel member of family Oceanospirillaceae isolated from a coastal shrimp pond in Guangxi, China.</title>
        <authorList>
            <person name="Chen H."/>
        </authorList>
    </citation>
    <scope>NUCLEOTIDE SEQUENCE</scope>
    <source>
        <strain evidence="7">G-43</strain>
    </source>
</reference>
<comment type="cofactor">
    <cofactor evidence="1">
        <name>[4Fe-4S] cluster</name>
        <dbReference type="ChEBI" id="CHEBI:49883"/>
    </cofactor>
</comment>
<evidence type="ECO:0000256" key="3">
    <source>
        <dbReference type="ARBA" id="ARBA00022691"/>
    </source>
</evidence>
<evidence type="ECO:0000256" key="5">
    <source>
        <dbReference type="ARBA" id="ARBA00023004"/>
    </source>
</evidence>
<dbReference type="Pfam" id="PF13353">
    <property type="entry name" value="Fer4_12"/>
    <property type="match status" value="1"/>
</dbReference>
<dbReference type="GO" id="GO:0043365">
    <property type="term" value="F:[formate-C-acetyltransferase]-activating enzyme activity"/>
    <property type="evidence" value="ECO:0007669"/>
    <property type="project" value="InterPro"/>
</dbReference>
<dbReference type="SFLD" id="SFLDG01063">
    <property type="entry name" value="activating_enzymes__group_1"/>
    <property type="match status" value="1"/>
</dbReference>
<keyword evidence="5" id="KW-0408">Iron</keyword>
<dbReference type="InterPro" id="IPR012837">
    <property type="entry name" value="NrdG"/>
</dbReference>
<dbReference type="RefSeq" id="WP_283174419.1">
    <property type="nucleotide sequence ID" value="NZ_JAPNOA010000039.1"/>
</dbReference>
<dbReference type="InterPro" id="IPR034457">
    <property type="entry name" value="Organic_radical-activating"/>
</dbReference>
<evidence type="ECO:0000313" key="7">
    <source>
        <dbReference type="EMBL" id="MCY0966208.1"/>
    </source>
</evidence>
<dbReference type="GO" id="GO:0051539">
    <property type="term" value="F:4 iron, 4 sulfur cluster binding"/>
    <property type="evidence" value="ECO:0007669"/>
    <property type="project" value="UniProtKB-KW"/>
</dbReference>
<dbReference type="GO" id="GO:0004748">
    <property type="term" value="F:ribonucleoside-diphosphate reductase activity, thioredoxin disulfide as acceptor"/>
    <property type="evidence" value="ECO:0007669"/>
    <property type="project" value="TreeGrafter"/>
</dbReference>
<sequence length="201" mass="22966">MAKDYGEYFNVAHIEPESHIYGPGKRFVVWLQGCSLACEGCWNQDMWSVREKKLVHRQQLLDEIHRTPDIDGVTLLGGEPLQQPNNTLWLLTHLHAQALTRILYTGYELDELVAMGLLDHINRVTDLVIYGRYQRENRQINLQWSGSSNQGYHYPPASRIEARPSATTEIEIIISDNGAVRLLGYPDEVIRDIVDQLPVSS</sequence>
<evidence type="ECO:0000256" key="1">
    <source>
        <dbReference type="ARBA" id="ARBA00001966"/>
    </source>
</evidence>
<keyword evidence="3" id="KW-0949">S-adenosyl-L-methionine</keyword>
<dbReference type="InterPro" id="IPR007197">
    <property type="entry name" value="rSAM"/>
</dbReference>
<dbReference type="InterPro" id="IPR058240">
    <property type="entry name" value="rSAM_sf"/>
</dbReference>
<dbReference type="PANTHER" id="PTHR30352">
    <property type="entry name" value="PYRUVATE FORMATE-LYASE-ACTIVATING ENZYME"/>
    <property type="match status" value="1"/>
</dbReference>
<organism evidence="7 8">
    <name type="scientific">Parathalassolituus penaei</name>
    <dbReference type="NCBI Taxonomy" id="2997323"/>
    <lineage>
        <taxon>Bacteria</taxon>
        <taxon>Pseudomonadati</taxon>
        <taxon>Pseudomonadota</taxon>
        <taxon>Gammaproteobacteria</taxon>
        <taxon>Oceanospirillales</taxon>
        <taxon>Oceanospirillaceae</taxon>
        <taxon>Parathalassolituus</taxon>
    </lineage>
</organism>
<comment type="caution">
    <text evidence="7">The sequence shown here is derived from an EMBL/GenBank/DDBJ whole genome shotgun (WGS) entry which is preliminary data.</text>
</comment>
<dbReference type="SUPFAM" id="SSF102114">
    <property type="entry name" value="Radical SAM enzymes"/>
    <property type="match status" value="1"/>
</dbReference>
<dbReference type="SFLD" id="SFLDS00029">
    <property type="entry name" value="Radical_SAM"/>
    <property type="match status" value="1"/>
</dbReference>
<protein>
    <submittedName>
        <fullName evidence="7">4Fe-4S single cluster domain-containing protein</fullName>
    </submittedName>
</protein>
<dbReference type="AlphaFoldDB" id="A0A9X3EP18"/>
<dbReference type="PANTHER" id="PTHR30352:SF2">
    <property type="entry name" value="ANAEROBIC RIBONUCLEOSIDE-TRIPHOSPHATE REDUCTASE-ACTIVATING PROTEIN"/>
    <property type="match status" value="1"/>
</dbReference>
<keyword evidence="4" id="KW-0479">Metal-binding</keyword>
<name>A0A9X3EP18_9GAMM</name>
<dbReference type="SFLD" id="SFLDG01066">
    <property type="entry name" value="organic_radical-activating_enz"/>
    <property type="match status" value="1"/>
</dbReference>
<dbReference type="Gene3D" id="3.20.20.70">
    <property type="entry name" value="Aldolase class I"/>
    <property type="match status" value="1"/>
</dbReference>
<keyword evidence="6" id="KW-0411">Iron-sulfur</keyword>